<proteinExistence type="predicted"/>
<dbReference type="AlphaFoldDB" id="A0A6A5XI19"/>
<evidence type="ECO:0000313" key="3">
    <source>
        <dbReference type="Proteomes" id="UP000799778"/>
    </source>
</evidence>
<feature type="compositionally biased region" description="Pro residues" evidence="1">
    <location>
        <begin position="254"/>
        <end position="265"/>
    </location>
</feature>
<dbReference type="GeneID" id="54286222"/>
<feature type="compositionally biased region" description="Low complexity" evidence="1">
    <location>
        <begin position="293"/>
        <end position="303"/>
    </location>
</feature>
<organism evidence="2 3">
    <name type="scientific">Aaosphaeria arxii CBS 175.79</name>
    <dbReference type="NCBI Taxonomy" id="1450172"/>
    <lineage>
        <taxon>Eukaryota</taxon>
        <taxon>Fungi</taxon>
        <taxon>Dikarya</taxon>
        <taxon>Ascomycota</taxon>
        <taxon>Pezizomycotina</taxon>
        <taxon>Dothideomycetes</taxon>
        <taxon>Pleosporomycetidae</taxon>
        <taxon>Pleosporales</taxon>
        <taxon>Pleosporales incertae sedis</taxon>
        <taxon>Aaosphaeria</taxon>
    </lineage>
</organism>
<accession>A0A6A5XI19</accession>
<dbReference type="OrthoDB" id="5151921at2759"/>
<gene>
    <name evidence="2" type="ORF">BU24DRAFT_425789</name>
</gene>
<feature type="region of interest" description="Disordered" evidence="1">
    <location>
        <begin position="209"/>
        <end position="332"/>
    </location>
</feature>
<sequence length="398" mass="43869">MSPHDRYLGCRSPRYLRCRDAFSSDHILALYTHTLAIINIIEDVFSRLEIIKRASSSQIFEDVVDGFSNNLGNRPIASIIHTSLKSKQIPALNTDRNSLYSQTTVPSILQPQWATLLASQSIIDTMTRPKARTISRPFDARHVGGIDVLGTSSALQNATPIIQPPQRSLTSMTIEPDEVPTHMNMAARVPPKRSNSIASGFNRPSLRLKTSLSILRNRATSNSPDRAGKRKEDSSAQETARSADVQRRQAPTFTLPPPPPPPPPASTSSQQLRLRTPPQTQVPNRTPLPRPLPQSQTQLQSQPPTVPPKVPKKPSAPPPTTRPKRADSGTAISIDDVPVETRPLGFKEIVSVPSFQERMKLYERTREYWASADHGLGEWVGRAGSGVVGGRREVRVVV</sequence>
<keyword evidence="3" id="KW-1185">Reference proteome</keyword>
<evidence type="ECO:0000313" key="2">
    <source>
        <dbReference type="EMBL" id="KAF2011964.1"/>
    </source>
</evidence>
<dbReference type="EMBL" id="ML978073">
    <property type="protein sequence ID" value="KAF2011964.1"/>
    <property type="molecule type" value="Genomic_DNA"/>
</dbReference>
<feature type="compositionally biased region" description="Pro residues" evidence="1">
    <location>
        <begin position="304"/>
        <end position="321"/>
    </location>
</feature>
<dbReference type="RefSeq" id="XP_033380303.1">
    <property type="nucleotide sequence ID" value="XM_033528825.1"/>
</dbReference>
<name>A0A6A5XI19_9PLEO</name>
<feature type="compositionally biased region" description="Polar residues" evidence="1">
    <location>
        <begin position="266"/>
        <end position="284"/>
    </location>
</feature>
<dbReference type="Proteomes" id="UP000799778">
    <property type="component" value="Unassembled WGS sequence"/>
</dbReference>
<reference evidence="2" key="1">
    <citation type="journal article" date="2020" name="Stud. Mycol.">
        <title>101 Dothideomycetes genomes: a test case for predicting lifestyles and emergence of pathogens.</title>
        <authorList>
            <person name="Haridas S."/>
            <person name="Albert R."/>
            <person name="Binder M."/>
            <person name="Bloem J."/>
            <person name="Labutti K."/>
            <person name="Salamov A."/>
            <person name="Andreopoulos B."/>
            <person name="Baker S."/>
            <person name="Barry K."/>
            <person name="Bills G."/>
            <person name="Bluhm B."/>
            <person name="Cannon C."/>
            <person name="Castanera R."/>
            <person name="Culley D."/>
            <person name="Daum C."/>
            <person name="Ezra D."/>
            <person name="Gonzalez J."/>
            <person name="Henrissat B."/>
            <person name="Kuo A."/>
            <person name="Liang C."/>
            <person name="Lipzen A."/>
            <person name="Lutzoni F."/>
            <person name="Magnuson J."/>
            <person name="Mondo S."/>
            <person name="Nolan M."/>
            <person name="Ohm R."/>
            <person name="Pangilinan J."/>
            <person name="Park H.-J."/>
            <person name="Ramirez L."/>
            <person name="Alfaro M."/>
            <person name="Sun H."/>
            <person name="Tritt A."/>
            <person name="Yoshinaga Y."/>
            <person name="Zwiers L.-H."/>
            <person name="Turgeon B."/>
            <person name="Goodwin S."/>
            <person name="Spatafora J."/>
            <person name="Crous P."/>
            <person name="Grigoriev I."/>
        </authorList>
    </citation>
    <scope>NUCLEOTIDE SEQUENCE</scope>
    <source>
        <strain evidence="2">CBS 175.79</strain>
    </source>
</reference>
<evidence type="ECO:0000256" key="1">
    <source>
        <dbReference type="SAM" id="MobiDB-lite"/>
    </source>
</evidence>
<protein>
    <submittedName>
        <fullName evidence="2">Uncharacterized protein</fullName>
    </submittedName>
</protein>
<feature type="compositionally biased region" description="Polar residues" evidence="1">
    <location>
        <begin position="209"/>
        <end position="224"/>
    </location>
</feature>